<accession>A0AAJ6CQL2</accession>
<dbReference type="EMBL" id="CP046147">
    <property type="protein sequence ID" value="WFG38451.1"/>
    <property type="molecule type" value="Genomic_DNA"/>
</dbReference>
<reference evidence="4 5" key="1">
    <citation type="submission" date="2019-11" db="EMBL/GenBank/DDBJ databases">
        <authorList>
            <person name="Cho J.-C."/>
        </authorList>
    </citation>
    <scope>NUCLEOTIDE SEQUENCE [LARGE SCALE GENOMIC DNA]</scope>
    <source>
        <strain evidence="3 4">JH1073</strain>
        <strain evidence="2 5">JH702</strain>
    </source>
</reference>
<gene>
    <name evidence="2" type="ORF">GKO46_08125</name>
    <name evidence="3" type="ORF">GKO48_02130</name>
</gene>
<dbReference type="Proteomes" id="UP001321249">
    <property type="component" value="Unassembled WGS sequence"/>
</dbReference>
<proteinExistence type="predicted"/>
<dbReference type="RefSeq" id="WP_342824992.1">
    <property type="nucleotide sequence ID" value="NZ_CP046146.1"/>
</dbReference>
<evidence type="ECO:0008006" key="6">
    <source>
        <dbReference type="Google" id="ProtNLM"/>
    </source>
</evidence>
<reference evidence="3" key="2">
    <citation type="journal article" date="2023" name="Nat. Commun.">
        <title>Cultivation of marine bacteria of the SAR202 clade.</title>
        <authorList>
            <person name="Lim Y."/>
            <person name="Seo J.H."/>
            <person name="Giovannoni S.J."/>
            <person name="Kang I."/>
            <person name="Cho J.C."/>
        </authorList>
    </citation>
    <scope>NUCLEOTIDE SEQUENCE</scope>
    <source>
        <strain evidence="3">JH1073</strain>
    </source>
</reference>
<dbReference type="EMBL" id="WMBE01000002">
    <property type="protein sequence ID" value="MDG0867038.1"/>
    <property type="molecule type" value="Genomic_DNA"/>
</dbReference>
<dbReference type="PROSITE" id="PS51257">
    <property type="entry name" value="PROKAR_LIPOPROTEIN"/>
    <property type="match status" value="1"/>
</dbReference>
<name>A0AAJ6CQL2_9CHLR</name>
<evidence type="ECO:0000313" key="3">
    <source>
        <dbReference type="EMBL" id="WFG38451.1"/>
    </source>
</evidence>
<keyword evidence="4" id="KW-1185">Reference proteome</keyword>
<feature type="compositionally biased region" description="Pro residues" evidence="1">
    <location>
        <begin position="77"/>
        <end position="88"/>
    </location>
</feature>
<evidence type="ECO:0000313" key="4">
    <source>
        <dbReference type="Proteomes" id="UP001219901"/>
    </source>
</evidence>
<evidence type="ECO:0000313" key="5">
    <source>
        <dbReference type="Proteomes" id="UP001321249"/>
    </source>
</evidence>
<feature type="region of interest" description="Disordered" evidence="1">
    <location>
        <begin position="35"/>
        <end position="123"/>
    </location>
</feature>
<dbReference type="Proteomes" id="UP001219901">
    <property type="component" value="Chromosome"/>
</dbReference>
<reference evidence="4" key="3">
    <citation type="submission" date="2023-06" db="EMBL/GenBank/DDBJ databases">
        <title>Pangenomics reveal diversification of enzyme families and niche specialization in globally abundant SAR202 bacteria.</title>
        <authorList>
            <person name="Saw J.H.W."/>
        </authorList>
    </citation>
    <scope>NUCLEOTIDE SEQUENCE [LARGE SCALE GENOMIC DNA]</scope>
    <source>
        <strain evidence="4">JH1073</strain>
    </source>
</reference>
<evidence type="ECO:0000313" key="2">
    <source>
        <dbReference type="EMBL" id="MDG0867038.1"/>
    </source>
</evidence>
<dbReference type="AlphaFoldDB" id="A0AAJ6CQL2"/>
<organism evidence="3 4">
    <name type="scientific">Candidatus Lucifugimonas marina</name>
    <dbReference type="NCBI Taxonomy" id="3038979"/>
    <lineage>
        <taxon>Bacteria</taxon>
        <taxon>Bacillati</taxon>
        <taxon>Chloroflexota</taxon>
        <taxon>Dehalococcoidia</taxon>
        <taxon>SAR202 cluster</taxon>
        <taxon>Candidatus Lucifugimonadales</taxon>
        <taxon>Candidatus Lucifugimonadaceae</taxon>
        <taxon>Candidatus Lucifugimonas</taxon>
    </lineage>
</organism>
<protein>
    <recommendedName>
        <fullName evidence="6">Peptidase M6-like domain-containing protein</fullName>
    </recommendedName>
</protein>
<dbReference type="Pfam" id="PF20773">
    <property type="entry name" value="InhA-like_MAM"/>
    <property type="match status" value="1"/>
</dbReference>
<feature type="compositionally biased region" description="Low complexity" evidence="1">
    <location>
        <begin position="41"/>
        <end position="76"/>
    </location>
</feature>
<sequence>MPRQFRKPTRIVTGRNAIVLTLVALVAVIGACQNESSGQDATARTAASTSTTPAQNTPVVTVAATSAPAASSTPIQPGAPTPTPPPTVTPTTKYSEPVAPTPTSTRVPVTPITIPKVTPTPTATPAIIPAPPEPILPAPPDRDLQDLGKRLVPGYAEPKTDLASDPLILGQQIDFWVSRDGGSVLVSGVVSYISDNAYWVFENGYEPDPDDIAEVAGKFESDVWPSVTGVFGLPLTPGIDGDDRMVVYTSVLRTGVAGYFSAADSYPKEIRPHSNQREALYMSANRVNLTSTEYLSVIAHELQHATHFATDSSEDSWINEGLSEISAEIAGFARSAASSFVRAPATSLTAWAQDITVSAANYGAANLFFAFLASHYGGNDMLAAIAANQEDGIASIDSSLAQQGYDVTADDVYADWLIANYLSTNEGAYGYDEHSVPPVRNIYKRAPDTLSGSVKSYGANYIVTSSGSGMMTVGFQGEPETALLNDAPFSGETCWWANHGDSIDSTLTRSVDLRSVDEATLKYWVNYEIEEFWDYAYVMVSTNNGSTWDILDTNRAINYNPNGNAYGAGLTGTSLGWVQDFVDISEYAGQEVLLRFEYLTDDAVFSKGACFDDFEIPEIGWFDDTSSAGDWISNGFAQVEETIPTQYLVQVIHEKDAGDPVVYQMPIDINATGQLTIQGVGDDDLVVAVISAVTRNSTTPTDYTLTIDP</sequence>
<feature type="compositionally biased region" description="Low complexity" evidence="1">
    <location>
        <begin position="89"/>
        <end position="123"/>
    </location>
</feature>
<evidence type="ECO:0000256" key="1">
    <source>
        <dbReference type="SAM" id="MobiDB-lite"/>
    </source>
</evidence>